<organism evidence="1 2">
    <name type="scientific">Pseudoxanthomonas sacheonensis</name>
    <dbReference type="NCBI Taxonomy" id="443615"/>
    <lineage>
        <taxon>Bacteria</taxon>
        <taxon>Pseudomonadati</taxon>
        <taxon>Pseudomonadota</taxon>
        <taxon>Gammaproteobacteria</taxon>
        <taxon>Lysobacterales</taxon>
        <taxon>Lysobacteraceae</taxon>
        <taxon>Pseudoxanthomonas</taxon>
    </lineage>
</organism>
<gene>
    <name evidence="1" type="ORF">J2W94_001830</name>
</gene>
<sequence length="144" mass="15950">MSQSLHRQTSPEETDAAAQTPDTFAFAETHTPLERLIHLLSGRTNATLADTGIACLSPDRLSAVSDNAQQESDTCLDHAFLLLRLMQHTLENGCPPDTSELMAMAQHITYLLQDHQRWHTLADNAAYYRDHPQVAARIAALQTS</sequence>
<dbReference type="EMBL" id="JAVDTT010000002">
    <property type="protein sequence ID" value="MDR6841545.1"/>
    <property type="molecule type" value="Genomic_DNA"/>
</dbReference>
<evidence type="ECO:0000313" key="2">
    <source>
        <dbReference type="Proteomes" id="UP001254759"/>
    </source>
</evidence>
<comment type="caution">
    <text evidence="1">The sequence shown here is derived from an EMBL/GenBank/DDBJ whole genome shotgun (WGS) entry which is preliminary data.</text>
</comment>
<reference evidence="1 2" key="1">
    <citation type="submission" date="2023-07" db="EMBL/GenBank/DDBJ databases">
        <title>Sorghum-associated microbial communities from plants grown in Nebraska, USA.</title>
        <authorList>
            <person name="Schachtman D."/>
        </authorList>
    </citation>
    <scope>NUCLEOTIDE SEQUENCE [LARGE SCALE GENOMIC DNA]</scope>
    <source>
        <strain evidence="1 2">BE107</strain>
    </source>
</reference>
<keyword evidence="2" id="KW-1185">Reference proteome</keyword>
<dbReference type="RefSeq" id="WP_310092431.1">
    <property type="nucleotide sequence ID" value="NZ_JAVDTT010000002.1"/>
</dbReference>
<protein>
    <submittedName>
        <fullName evidence="1">Uncharacterized protein</fullName>
    </submittedName>
</protein>
<proteinExistence type="predicted"/>
<accession>A0ABU1RTA9</accession>
<name>A0ABU1RTA9_9GAMM</name>
<evidence type="ECO:0000313" key="1">
    <source>
        <dbReference type="EMBL" id="MDR6841545.1"/>
    </source>
</evidence>
<dbReference type="Proteomes" id="UP001254759">
    <property type="component" value="Unassembled WGS sequence"/>
</dbReference>